<evidence type="ECO:0000313" key="2">
    <source>
        <dbReference type="EMBL" id="KAK8885545.1"/>
    </source>
</evidence>
<protein>
    <submittedName>
        <fullName evidence="2">Uncharacterized protein</fullName>
    </submittedName>
</protein>
<dbReference type="Proteomes" id="UP001470230">
    <property type="component" value="Unassembled WGS sequence"/>
</dbReference>
<name>A0ABR2K683_9EUKA</name>
<keyword evidence="1" id="KW-1133">Transmembrane helix</keyword>
<reference evidence="2 3" key="1">
    <citation type="submission" date="2024-04" db="EMBL/GenBank/DDBJ databases">
        <title>Tritrichomonas musculus Genome.</title>
        <authorList>
            <person name="Alves-Ferreira E."/>
            <person name="Grigg M."/>
            <person name="Lorenzi H."/>
            <person name="Galac M."/>
        </authorList>
    </citation>
    <scope>NUCLEOTIDE SEQUENCE [LARGE SCALE GENOMIC DNA]</scope>
    <source>
        <strain evidence="2 3">EAF2021</strain>
    </source>
</reference>
<gene>
    <name evidence="2" type="ORF">M9Y10_040994</name>
</gene>
<keyword evidence="1" id="KW-0472">Membrane</keyword>
<keyword evidence="3" id="KW-1185">Reference proteome</keyword>
<comment type="caution">
    <text evidence="2">The sequence shown here is derived from an EMBL/GenBank/DDBJ whole genome shotgun (WGS) entry which is preliminary data.</text>
</comment>
<proteinExistence type="predicted"/>
<accession>A0ABR2K683</accession>
<evidence type="ECO:0000313" key="3">
    <source>
        <dbReference type="Proteomes" id="UP001470230"/>
    </source>
</evidence>
<keyword evidence="1" id="KW-0812">Transmembrane</keyword>
<dbReference type="EMBL" id="JAPFFF010000007">
    <property type="protein sequence ID" value="KAK8885545.1"/>
    <property type="molecule type" value="Genomic_DNA"/>
</dbReference>
<organism evidence="2 3">
    <name type="scientific">Tritrichomonas musculus</name>
    <dbReference type="NCBI Taxonomy" id="1915356"/>
    <lineage>
        <taxon>Eukaryota</taxon>
        <taxon>Metamonada</taxon>
        <taxon>Parabasalia</taxon>
        <taxon>Tritrichomonadida</taxon>
        <taxon>Tritrichomonadidae</taxon>
        <taxon>Tritrichomonas</taxon>
    </lineage>
</organism>
<evidence type="ECO:0000256" key="1">
    <source>
        <dbReference type="SAM" id="Phobius"/>
    </source>
</evidence>
<feature type="transmembrane region" description="Helical" evidence="1">
    <location>
        <begin position="47"/>
        <end position="73"/>
    </location>
</feature>
<sequence length="99" mass="11222">MIFLFGFFLENTLANLYKLKQLDDFETTTPDFTPTPTNSPSSKGLSLTWIIVIIVSVIVIGSILITLLVFWIVKKARSYGHDLEENLMGDNLNNFHQNS</sequence>